<evidence type="ECO:0000256" key="1">
    <source>
        <dbReference type="SAM" id="MobiDB-lite"/>
    </source>
</evidence>
<organism evidence="3 4">
    <name type="scientific">Phycisphaera mikurensis (strain NBRC 102666 / KCTC 22515 / FYK2301M01)</name>
    <dbReference type="NCBI Taxonomy" id="1142394"/>
    <lineage>
        <taxon>Bacteria</taxon>
        <taxon>Pseudomonadati</taxon>
        <taxon>Planctomycetota</taxon>
        <taxon>Phycisphaerae</taxon>
        <taxon>Phycisphaerales</taxon>
        <taxon>Phycisphaeraceae</taxon>
        <taxon>Phycisphaera</taxon>
    </lineage>
</organism>
<accession>I0IBP8</accession>
<evidence type="ECO:0000313" key="3">
    <source>
        <dbReference type="EMBL" id="BAM02686.1"/>
    </source>
</evidence>
<dbReference type="STRING" id="1142394.PSMK_05270"/>
<evidence type="ECO:0000256" key="2">
    <source>
        <dbReference type="SAM" id="Phobius"/>
    </source>
</evidence>
<feature type="compositionally biased region" description="Pro residues" evidence="1">
    <location>
        <begin position="155"/>
        <end position="169"/>
    </location>
</feature>
<keyword evidence="2" id="KW-1133">Transmembrane helix</keyword>
<protein>
    <submittedName>
        <fullName evidence="3">Uncharacterized protein</fullName>
    </submittedName>
</protein>
<feature type="compositionally biased region" description="Basic and acidic residues" evidence="1">
    <location>
        <begin position="170"/>
        <end position="181"/>
    </location>
</feature>
<feature type="region of interest" description="Disordered" evidence="1">
    <location>
        <begin position="146"/>
        <end position="191"/>
    </location>
</feature>
<feature type="transmembrane region" description="Helical" evidence="2">
    <location>
        <begin position="36"/>
        <end position="55"/>
    </location>
</feature>
<dbReference type="AlphaFoldDB" id="I0IBP8"/>
<proteinExistence type="predicted"/>
<dbReference type="EMBL" id="AP012338">
    <property type="protein sequence ID" value="BAM02686.1"/>
    <property type="molecule type" value="Genomic_DNA"/>
</dbReference>
<keyword evidence="2" id="KW-0472">Membrane</keyword>
<sequence>MNGSVPLILAARLLQTPGGLEDVGRAATATRSVPLAPLLIAAGLVLAIVALRSLARRAGLRAPGGSASAAAPDAWWSVFRSICHARGVGWPGRLLLYRVARGTGLANPLPLLAASGTLYHHGRQYAAGRPVGRRRRVLRGVSRLQRELFAEGRPDPPAPDAPAPPAAPPPDRRTRARDPRPSARLPEPPAR</sequence>
<dbReference type="Proteomes" id="UP000007881">
    <property type="component" value="Chromosome"/>
</dbReference>
<reference evidence="3 4" key="1">
    <citation type="submission" date="2012-02" db="EMBL/GenBank/DDBJ databases">
        <title>Complete genome sequence of Phycisphaera mikurensis NBRC 102666.</title>
        <authorList>
            <person name="Ankai A."/>
            <person name="Hosoyama A."/>
            <person name="Terui Y."/>
            <person name="Sekine M."/>
            <person name="Fukai R."/>
            <person name="Kato Y."/>
            <person name="Nakamura S."/>
            <person name="Yamada-Narita S."/>
            <person name="Kawakoshi A."/>
            <person name="Fukunaga Y."/>
            <person name="Yamazaki S."/>
            <person name="Fujita N."/>
        </authorList>
    </citation>
    <scope>NUCLEOTIDE SEQUENCE [LARGE SCALE GENOMIC DNA]</scope>
    <source>
        <strain evidence="4">NBRC 102666 / KCTC 22515 / FYK2301M01</strain>
    </source>
</reference>
<keyword evidence="2" id="KW-0812">Transmembrane</keyword>
<gene>
    <name evidence="3" type="ordered locus">PSMK_05270</name>
</gene>
<dbReference type="HOGENOM" id="CLU_1420293_0_0_0"/>
<keyword evidence="4" id="KW-1185">Reference proteome</keyword>
<evidence type="ECO:0000313" key="4">
    <source>
        <dbReference type="Proteomes" id="UP000007881"/>
    </source>
</evidence>
<dbReference type="KEGG" id="phm:PSMK_05270"/>
<name>I0IBP8_PHYMF</name>